<dbReference type="Proteomes" id="UP000010931">
    <property type="component" value="Unassembled WGS sequence"/>
</dbReference>
<dbReference type="InterPro" id="IPR051260">
    <property type="entry name" value="Diverse_substr_monoxygenases"/>
</dbReference>
<evidence type="ECO:0000313" key="10">
    <source>
        <dbReference type="Proteomes" id="UP000010931"/>
    </source>
</evidence>
<comment type="similarity">
    <text evidence="5">Belongs to the NtaA/SnaA/DszA monooxygenase family.</text>
</comment>
<evidence type="ECO:0000256" key="6">
    <source>
        <dbReference type="PIRSR" id="PIRSR000337-1"/>
    </source>
</evidence>
<dbReference type="PANTHER" id="PTHR30011">
    <property type="entry name" value="ALKANESULFONATE MONOOXYGENASE-RELATED"/>
    <property type="match status" value="1"/>
</dbReference>
<dbReference type="EMBL" id="AEJB01000542">
    <property type="protein sequence ID" value="ELP63117.1"/>
    <property type="molecule type" value="Genomic_DNA"/>
</dbReference>
<protein>
    <submittedName>
        <fullName evidence="9">Nitrilotriacetate monooxygenase component A family protein</fullName>
    </submittedName>
</protein>
<organism evidence="9 10">
    <name type="scientific">Streptomyces turgidiscabies (strain Car8)</name>
    <dbReference type="NCBI Taxonomy" id="698760"/>
    <lineage>
        <taxon>Bacteria</taxon>
        <taxon>Bacillati</taxon>
        <taxon>Actinomycetota</taxon>
        <taxon>Actinomycetes</taxon>
        <taxon>Kitasatosporales</taxon>
        <taxon>Streptomycetaceae</taxon>
        <taxon>Streptomyces</taxon>
    </lineage>
</organism>
<dbReference type="GO" id="GO:0016705">
    <property type="term" value="F:oxidoreductase activity, acting on paired donors, with incorporation or reduction of molecular oxygen"/>
    <property type="evidence" value="ECO:0007669"/>
    <property type="project" value="InterPro"/>
</dbReference>
<evidence type="ECO:0000256" key="3">
    <source>
        <dbReference type="ARBA" id="ARBA00023002"/>
    </source>
</evidence>
<feature type="region of interest" description="Disordered" evidence="7">
    <location>
        <begin position="106"/>
        <end position="152"/>
    </location>
</feature>
<feature type="domain" description="Luciferase-like" evidence="8">
    <location>
        <begin position="27"/>
        <end position="269"/>
    </location>
</feature>
<dbReference type="Gene3D" id="3.20.20.30">
    <property type="entry name" value="Luciferase-like domain"/>
    <property type="match status" value="1"/>
</dbReference>
<dbReference type="Pfam" id="PF00296">
    <property type="entry name" value="Bac_luciferase"/>
    <property type="match status" value="1"/>
</dbReference>
<dbReference type="PATRIC" id="fig|698760.3.peg.7976"/>
<evidence type="ECO:0000256" key="5">
    <source>
        <dbReference type="ARBA" id="ARBA00033748"/>
    </source>
</evidence>
<evidence type="ECO:0000256" key="4">
    <source>
        <dbReference type="ARBA" id="ARBA00023033"/>
    </source>
</evidence>
<feature type="compositionally biased region" description="Low complexity" evidence="7">
    <location>
        <begin position="115"/>
        <end position="125"/>
    </location>
</feature>
<evidence type="ECO:0000256" key="2">
    <source>
        <dbReference type="ARBA" id="ARBA00022643"/>
    </source>
</evidence>
<evidence type="ECO:0000256" key="1">
    <source>
        <dbReference type="ARBA" id="ARBA00022630"/>
    </source>
</evidence>
<reference evidence="9 10" key="1">
    <citation type="journal article" date="2011" name="Plasmid">
        <title>Streptomyces turgidiscabies Car8 contains a modular pathogenicity island that shares virulence genes with other actinobacterial plant pathogens.</title>
        <authorList>
            <person name="Huguet-Tapia J.C."/>
            <person name="Badger J.H."/>
            <person name="Loria R."/>
            <person name="Pettis G.S."/>
        </authorList>
    </citation>
    <scope>NUCLEOTIDE SEQUENCE [LARGE SCALE GENOMIC DNA]</scope>
    <source>
        <strain evidence="9 10">Car8</strain>
    </source>
</reference>
<dbReference type="SUPFAM" id="SSF51679">
    <property type="entry name" value="Bacterial luciferase-like"/>
    <property type="match status" value="1"/>
</dbReference>
<keyword evidence="2 6" id="KW-0288">FMN</keyword>
<feature type="binding site" evidence="6">
    <location>
        <position position="79"/>
    </location>
    <ligand>
        <name>FMN</name>
        <dbReference type="ChEBI" id="CHEBI:58210"/>
    </ligand>
</feature>
<keyword evidence="3" id="KW-0560">Oxidoreductase</keyword>
<dbReference type="InterPro" id="IPR016215">
    <property type="entry name" value="NTA_MOA"/>
</dbReference>
<dbReference type="PIRSF" id="PIRSF000337">
    <property type="entry name" value="NTA_MOA"/>
    <property type="match status" value="1"/>
</dbReference>
<sequence>MSSTHGRGLLHLAAAVDQPVAGRQALPDVGLYVDAVRLAESGGLDFVTLGDSFAHPGPDALAVLARIAPATARIGLVATGTSTHAEPFHGRAALATLDRVSGGRAGRQLDVSATENESGNEAGNEAESEARPFGRRRADPGDAPPGETGEVADRAARLWDSGEGAAGARDMASGRLVAEGRSHQVDFESATFSLPGPYAVPRPTQGHPVRVVDATEGQARQLAARHADVVLVRAVSAAQAGAARDELRAAAKDLGRDPDELRILASLVVDLGGGEYAAEPGHGGGGPRPSAHGPLYRGGPVDLAELITAWHASGVVDGFHLVPAEPRRDLERLVNGTVALLQHRSLFRTFYPGSTLREHLGLARPVGQCAGPVVSAGGAS</sequence>
<evidence type="ECO:0000259" key="8">
    <source>
        <dbReference type="Pfam" id="PF00296"/>
    </source>
</evidence>
<proteinExistence type="inferred from homology"/>
<keyword evidence="4 9" id="KW-0503">Monooxygenase</keyword>
<name>L7EVT0_STRT8</name>
<dbReference type="STRING" id="85558.T45_03553"/>
<keyword evidence="10" id="KW-1185">Reference proteome</keyword>
<dbReference type="PANTHER" id="PTHR30011:SF16">
    <property type="entry name" value="C2H2 FINGER DOMAIN TRANSCRIPTION FACTOR (EUROFUNG)-RELATED"/>
    <property type="match status" value="1"/>
</dbReference>
<dbReference type="GO" id="GO:0004497">
    <property type="term" value="F:monooxygenase activity"/>
    <property type="evidence" value="ECO:0007669"/>
    <property type="project" value="UniProtKB-KW"/>
</dbReference>
<gene>
    <name evidence="9" type="ORF">STRTUCAR8_02572</name>
</gene>
<comment type="caution">
    <text evidence="9">The sequence shown here is derived from an EMBL/GenBank/DDBJ whole genome shotgun (WGS) entry which is preliminary data.</text>
</comment>
<dbReference type="RefSeq" id="WP_006381955.1">
    <property type="nucleotide sequence ID" value="NZ_AEJB01000542.1"/>
</dbReference>
<evidence type="ECO:0000313" key="9">
    <source>
        <dbReference type="EMBL" id="ELP63117.1"/>
    </source>
</evidence>
<dbReference type="InterPro" id="IPR011251">
    <property type="entry name" value="Luciferase-like_dom"/>
</dbReference>
<keyword evidence="1 6" id="KW-0285">Flavoprotein</keyword>
<feature type="compositionally biased region" description="Basic and acidic residues" evidence="7">
    <location>
        <begin position="128"/>
        <end position="140"/>
    </location>
</feature>
<evidence type="ECO:0000256" key="7">
    <source>
        <dbReference type="SAM" id="MobiDB-lite"/>
    </source>
</evidence>
<dbReference type="GeneID" id="97400884"/>
<accession>L7EVT0</accession>
<dbReference type="AlphaFoldDB" id="L7EVT0"/>
<dbReference type="InterPro" id="IPR036661">
    <property type="entry name" value="Luciferase-like_sf"/>
</dbReference>